<dbReference type="AlphaFoldDB" id="D8PSF9"/>
<organism evidence="2">
    <name type="scientific">Schizophyllum commune (strain H4-8 / FGSC 9210)</name>
    <name type="common">Split gill fungus</name>
    <dbReference type="NCBI Taxonomy" id="578458"/>
    <lineage>
        <taxon>Eukaryota</taxon>
        <taxon>Fungi</taxon>
        <taxon>Dikarya</taxon>
        <taxon>Basidiomycota</taxon>
        <taxon>Agaricomycotina</taxon>
        <taxon>Agaricomycetes</taxon>
        <taxon>Agaricomycetidae</taxon>
        <taxon>Agaricales</taxon>
        <taxon>Schizophyllaceae</taxon>
        <taxon>Schizophyllum</taxon>
    </lineage>
</organism>
<dbReference type="GeneID" id="9594715"/>
<name>D8PSF9_SCHCM</name>
<feature type="non-terminal residue" evidence="1">
    <location>
        <position position="202"/>
    </location>
</feature>
<accession>D8PSF9</accession>
<sequence>MYGRYYLPPPPPQPQPQVPPAEWLQAVVKAVRQLPGDPLAVFVQSCMEGPSPVNRRKQPQNDFCAILNTQGHKLPCSVSFVRFSDTSHQVIYQFTIAIRHQFEHRITLKVLQRKNRIDLSTDNLFVMLQTAIERGMVEYMVNLDVIFSAVFKAKGTFWTSREAALRGPNLVPCCSSDQSDDGWSLSTSMKTVSAAPVWLFPS</sequence>
<dbReference type="VEuPathDB" id="FungiDB:SCHCODRAFT_02684069"/>
<protein>
    <submittedName>
        <fullName evidence="1">Uncharacterized protein</fullName>
    </submittedName>
</protein>
<evidence type="ECO:0000313" key="2">
    <source>
        <dbReference type="Proteomes" id="UP000007431"/>
    </source>
</evidence>
<dbReference type="InParanoid" id="D8PSF9"/>
<dbReference type="HOGENOM" id="CLU_1355346_0_0_1"/>
<reference evidence="1 2" key="1">
    <citation type="journal article" date="2010" name="Nat. Biotechnol.">
        <title>Genome sequence of the model mushroom Schizophyllum commune.</title>
        <authorList>
            <person name="Ohm R.A."/>
            <person name="de Jong J.F."/>
            <person name="Lugones L.G."/>
            <person name="Aerts A."/>
            <person name="Kothe E."/>
            <person name="Stajich J.E."/>
            <person name="de Vries R.P."/>
            <person name="Record E."/>
            <person name="Levasseur A."/>
            <person name="Baker S.E."/>
            <person name="Bartholomew K.A."/>
            <person name="Coutinho P.M."/>
            <person name="Erdmann S."/>
            <person name="Fowler T.J."/>
            <person name="Gathman A.C."/>
            <person name="Lombard V."/>
            <person name="Henrissat B."/>
            <person name="Knabe N."/>
            <person name="Kuees U."/>
            <person name="Lilly W.W."/>
            <person name="Lindquist E."/>
            <person name="Lucas S."/>
            <person name="Magnuson J.K."/>
            <person name="Piumi F."/>
            <person name="Raudaskoski M."/>
            <person name="Salamov A."/>
            <person name="Schmutz J."/>
            <person name="Schwarze F.W.M.R."/>
            <person name="vanKuyk P.A."/>
            <person name="Horton J.S."/>
            <person name="Grigoriev I.V."/>
            <person name="Woesten H.A.B."/>
        </authorList>
    </citation>
    <scope>NUCLEOTIDE SEQUENCE [LARGE SCALE GENOMIC DNA]</scope>
    <source>
        <strain evidence="2">H4-8 / FGSC 9210</strain>
    </source>
</reference>
<keyword evidence="2" id="KW-1185">Reference proteome</keyword>
<proteinExistence type="predicted"/>
<gene>
    <name evidence="1" type="ORF">SCHCODRAFT_104363</name>
</gene>
<dbReference type="KEGG" id="scm:SCHCO_02684069"/>
<dbReference type="Proteomes" id="UP000007431">
    <property type="component" value="Unassembled WGS sequence"/>
</dbReference>
<dbReference type="EMBL" id="GL377302">
    <property type="protein sequence ID" value="EFJ02600.1"/>
    <property type="molecule type" value="Genomic_DNA"/>
</dbReference>
<evidence type="ECO:0000313" key="1">
    <source>
        <dbReference type="EMBL" id="EFJ02600.1"/>
    </source>
</evidence>